<feature type="compositionally biased region" description="Polar residues" evidence="1">
    <location>
        <begin position="151"/>
        <end position="166"/>
    </location>
</feature>
<organism evidence="3">
    <name type="scientific">Notodromas monacha</name>
    <dbReference type="NCBI Taxonomy" id="399045"/>
    <lineage>
        <taxon>Eukaryota</taxon>
        <taxon>Metazoa</taxon>
        <taxon>Ecdysozoa</taxon>
        <taxon>Arthropoda</taxon>
        <taxon>Crustacea</taxon>
        <taxon>Oligostraca</taxon>
        <taxon>Ostracoda</taxon>
        <taxon>Podocopa</taxon>
        <taxon>Podocopida</taxon>
        <taxon>Cypridocopina</taxon>
        <taxon>Cypridoidea</taxon>
        <taxon>Cyprididae</taxon>
        <taxon>Notodromas</taxon>
    </lineage>
</organism>
<dbReference type="Proteomes" id="UP000678499">
    <property type="component" value="Unassembled WGS sequence"/>
</dbReference>
<gene>
    <name evidence="3" type="ORF">NMOB1V02_LOCUS7647</name>
</gene>
<feature type="region of interest" description="Disordered" evidence="1">
    <location>
        <begin position="150"/>
        <end position="172"/>
    </location>
</feature>
<accession>A0A7R9BRS0</accession>
<feature type="chain" id="PRO_5036210210" evidence="2">
    <location>
        <begin position="25"/>
        <end position="288"/>
    </location>
</feature>
<name>A0A7R9BRS0_9CRUS</name>
<dbReference type="EMBL" id="CAJPEX010001881">
    <property type="protein sequence ID" value="CAG0920135.1"/>
    <property type="molecule type" value="Genomic_DNA"/>
</dbReference>
<proteinExistence type="predicted"/>
<evidence type="ECO:0000313" key="4">
    <source>
        <dbReference type="Proteomes" id="UP000678499"/>
    </source>
</evidence>
<protein>
    <submittedName>
        <fullName evidence="3">Uncharacterized protein</fullName>
    </submittedName>
</protein>
<dbReference type="EMBL" id="OA883918">
    <property type="protein sequence ID" value="CAD7279983.1"/>
    <property type="molecule type" value="Genomic_DNA"/>
</dbReference>
<keyword evidence="2" id="KW-0732">Signal</keyword>
<evidence type="ECO:0000256" key="2">
    <source>
        <dbReference type="SAM" id="SignalP"/>
    </source>
</evidence>
<keyword evidence="4" id="KW-1185">Reference proteome</keyword>
<evidence type="ECO:0000256" key="1">
    <source>
        <dbReference type="SAM" id="MobiDB-lite"/>
    </source>
</evidence>
<dbReference type="AlphaFoldDB" id="A0A7R9BRS0"/>
<sequence>MGIVNMSTLLLTTSCFLLISSALGFGNFLGSRESGKRNASANDAAEILQAIPDEVKPRSVLLNRIARGGLPTFKPPINKRQLKMTRAEESKMQKIKNLLDNITAEEDSAELPETQAVAVMLEKIVNRDLAGKPVSLEKIARALKKMLNKNKPVTTSRAPPSDSNLNHGRRHAKTDVPGLTLAIENLQDGQPIRLNKMPGLVNLKKDHHTMESWTPRTPPRRDLYAIPVTQIAIAANKMENLTRRKKPKRRKLKNRFSRDNKDPAVKISLENLKAVEQKLAVLEKTICS</sequence>
<evidence type="ECO:0000313" key="3">
    <source>
        <dbReference type="EMBL" id="CAD7279983.1"/>
    </source>
</evidence>
<feature type="signal peptide" evidence="2">
    <location>
        <begin position="1"/>
        <end position="24"/>
    </location>
</feature>
<reference evidence="3" key="1">
    <citation type="submission" date="2020-11" db="EMBL/GenBank/DDBJ databases">
        <authorList>
            <person name="Tran Van P."/>
        </authorList>
    </citation>
    <scope>NUCLEOTIDE SEQUENCE</scope>
</reference>